<accession>A0ABP7K8H9</accession>
<reference evidence="2" key="1">
    <citation type="journal article" date="2019" name="Int. J. Syst. Evol. Microbiol.">
        <title>The Global Catalogue of Microorganisms (GCM) 10K type strain sequencing project: providing services to taxonomists for standard genome sequencing and annotation.</title>
        <authorList>
            <consortium name="The Broad Institute Genomics Platform"/>
            <consortium name="The Broad Institute Genome Sequencing Center for Infectious Disease"/>
            <person name="Wu L."/>
            <person name="Ma J."/>
        </authorList>
    </citation>
    <scope>NUCLEOTIDE SEQUENCE [LARGE SCALE GENOMIC DNA]</scope>
    <source>
        <strain evidence="2">JCM 17190</strain>
    </source>
</reference>
<dbReference type="EMBL" id="BAABDF010000007">
    <property type="protein sequence ID" value="GAA3867287.1"/>
    <property type="molecule type" value="Genomic_DNA"/>
</dbReference>
<evidence type="ECO:0000313" key="1">
    <source>
        <dbReference type="EMBL" id="GAA3867287.1"/>
    </source>
</evidence>
<proteinExistence type="predicted"/>
<keyword evidence="2" id="KW-1185">Reference proteome</keyword>
<sequence>MKLVIFEHFDAKERLLLPQFVILPLFALVRRADIARFRPVNAAQLAEGRTNLGAVLFQLSQATLIR</sequence>
<dbReference type="Proteomes" id="UP001399917">
    <property type="component" value="Unassembled WGS sequence"/>
</dbReference>
<name>A0ABP7K8H9_9RHOB</name>
<protein>
    <submittedName>
        <fullName evidence="1">Uncharacterized protein</fullName>
    </submittedName>
</protein>
<organism evidence="1 2">
    <name type="scientific">Celeribacter arenosi</name>
    <dbReference type="NCBI Taxonomy" id="792649"/>
    <lineage>
        <taxon>Bacteria</taxon>
        <taxon>Pseudomonadati</taxon>
        <taxon>Pseudomonadota</taxon>
        <taxon>Alphaproteobacteria</taxon>
        <taxon>Rhodobacterales</taxon>
        <taxon>Roseobacteraceae</taxon>
        <taxon>Celeribacter</taxon>
    </lineage>
</organism>
<gene>
    <name evidence="1" type="ORF">GCM10022404_16730</name>
</gene>
<comment type="caution">
    <text evidence="1">The sequence shown here is derived from an EMBL/GenBank/DDBJ whole genome shotgun (WGS) entry which is preliminary data.</text>
</comment>
<evidence type="ECO:0000313" key="2">
    <source>
        <dbReference type="Proteomes" id="UP001399917"/>
    </source>
</evidence>